<dbReference type="GeneID" id="93161345"/>
<evidence type="ECO:0000256" key="7">
    <source>
        <dbReference type="ARBA" id="ARBA00022989"/>
    </source>
</evidence>
<dbReference type="EMBL" id="ADLK01000029">
    <property type="protein sequence ID" value="KMW16789.1"/>
    <property type="molecule type" value="Genomic_DNA"/>
</dbReference>
<evidence type="ECO:0000256" key="9">
    <source>
        <dbReference type="HAMAP-Rule" id="MF_00024"/>
    </source>
</evidence>
<evidence type="ECO:0000313" key="11">
    <source>
        <dbReference type="Proteomes" id="UP000037392"/>
    </source>
</evidence>
<comment type="caution">
    <text evidence="10">The sequence shown here is derived from an EMBL/GenBank/DDBJ whole genome shotgun (WGS) entry which is preliminary data.</text>
</comment>
<protein>
    <recommendedName>
        <fullName evidence="9">Cobalamin biosynthesis protein CobD</fullName>
    </recommendedName>
</protein>
<keyword evidence="8 9" id="KW-0472">Membrane</keyword>
<dbReference type="GO" id="GO:0009236">
    <property type="term" value="P:cobalamin biosynthetic process"/>
    <property type="evidence" value="ECO:0007669"/>
    <property type="project" value="UniProtKB-UniRule"/>
</dbReference>
<evidence type="ECO:0000256" key="5">
    <source>
        <dbReference type="ARBA" id="ARBA00022573"/>
    </source>
</evidence>
<keyword evidence="5 9" id="KW-0169">Cobalamin biosynthesis</keyword>
<dbReference type="GO" id="GO:0005886">
    <property type="term" value="C:plasma membrane"/>
    <property type="evidence" value="ECO:0007669"/>
    <property type="project" value="UniProtKB-SubCell"/>
</dbReference>
<dbReference type="HAMAP" id="MF_00024">
    <property type="entry name" value="CobD_CbiB"/>
    <property type="match status" value="1"/>
</dbReference>
<dbReference type="GO" id="GO:0048472">
    <property type="term" value="F:threonine-phosphate decarboxylase activity"/>
    <property type="evidence" value="ECO:0007669"/>
    <property type="project" value="InterPro"/>
</dbReference>
<accession>A0A0J9BX26</accession>
<dbReference type="OrthoDB" id="9811967at2"/>
<comment type="caution">
    <text evidence="9">Lacks conserved residue(s) required for the propagation of feature annotation.</text>
</comment>
<organism evidence="10 11">
    <name type="scientific">[Clostridium] citroniae WAL-19142</name>
    <dbReference type="NCBI Taxonomy" id="742734"/>
    <lineage>
        <taxon>Bacteria</taxon>
        <taxon>Bacillati</taxon>
        <taxon>Bacillota</taxon>
        <taxon>Clostridia</taxon>
        <taxon>Lachnospirales</taxon>
        <taxon>Lachnospiraceae</taxon>
        <taxon>Enterocloster</taxon>
    </lineage>
</organism>
<dbReference type="NCBIfam" id="TIGR00380">
    <property type="entry name" value="cobal_cbiB"/>
    <property type="match status" value="1"/>
</dbReference>
<proteinExistence type="inferred from homology"/>
<comment type="similarity">
    <text evidence="3 9">Belongs to the CobD/CbiB family.</text>
</comment>
<keyword evidence="6 9" id="KW-0812">Transmembrane</keyword>
<name>A0A0J9BX26_9FIRM</name>
<dbReference type="PANTHER" id="PTHR34308:SF1">
    <property type="entry name" value="COBALAMIN BIOSYNTHESIS PROTEIN CBIB"/>
    <property type="match status" value="1"/>
</dbReference>
<feature type="transmembrane region" description="Helical" evidence="9">
    <location>
        <begin position="307"/>
        <end position="325"/>
    </location>
</feature>
<dbReference type="UniPathway" id="UPA00148"/>
<sequence>MGWLELWKFHSTALLAGCALDWMFGDPVCIPHLVRLMGRMIARLELELRRRMRGRELAAGAVLTFIMCAVWWMVPWGLFRLVRSAGFPGSFLFLFCLETFICYQMMAARGLCTESMKVCRSLEDGEVEMARHHVSMIVGRDTSVLDRDGIARAAVETVAENASDGVVAPFLFMALLGPAGGTFYKAVNTMDSMIGYKNDTYRFFGRTAALLDDVLNLIPARVTGCLMVLAAFFIPGMDGMNGWRIFLRDRKKHASPNSAHGEAACAGILHLRLAGDAWYFGSLHKKPFIGEDDRPIVPADIRRANQLMFAAQGILAAVLAAALAAV</sequence>
<gene>
    <name evidence="9" type="primary">cobD</name>
    <name evidence="10" type="ORF">HMPREF9470_04289</name>
</gene>
<feature type="transmembrane region" description="Helical" evidence="9">
    <location>
        <begin position="57"/>
        <end position="79"/>
    </location>
</feature>
<evidence type="ECO:0000256" key="4">
    <source>
        <dbReference type="ARBA" id="ARBA00022475"/>
    </source>
</evidence>
<dbReference type="GO" id="GO:0015420">
    <property type="term" value="F:ABC-type vitamin B12 transporter activity"/>
    <property type="evidence" value="ECO:0007669"/>
    <property type="project" value="UniProtKB-UniRule"/>
</dbReference>
<keyword evidence="4 9" id="KW-1003">Cell membrane</keyword>
<dbReference type="Pfam" id="PF03186">
    <property type="entry name" value="CobD_Cbib"/>
    <property type="match status" value="1"/>
</dbReference>
<keyword evidence="7 9" id="KW-1133">Transmembrane helix</keyword>
<dbReference type="PATRIC" id="fig|742734.4.peg.4595"/>
<comment type="function">
    <text evidence="9">Converts cobyric acid to cobinamide by the addition of aminopropanol on the F carboxylic group.</text>
</comment>
<dbReference type="PANTHER" id="PTHR34308">
    <property type="entry name" value="COBALAMIN BIOSYNTHESIS PROTEIN CBIB"/>
    <property type="match status" value="1"/>
</dbReference>
<evidence type="ECO:0000256" key="6">
    <source>
        <dbReference type="ARBA" id="ARBA00022692"/>
    </source>
</evidence>
<evidence type="ECO:0000256" key="3">
    <source>
        <dbReference type="ARBA" id="ARBA00006263"/>
    </source>
</evidence>
<dbReference type="InterPro" id="IPR004485">
    <property type="entry name" value="Cobalamin_biosynth_CobD/CbiB"/>
</dbReference>
<evidence type="ECO:0000256" key="2">
    <source>
        <dbReference type="ARBA" id="ARBA00004953"/>
    </source>
</evidence>
<dbReference type="RefSeq" id="WP_007863986.1">
    <property type="nucleotide sequence ID" value="NZ_KQ235881.1"/>
</dbReference>
<evidence type="ECO:0000256" key="8">
    <source>
        <dbReference type="ARBA" id="ARBA00023136"/>
    </source>
</evidence>
<evidence type="ECO:0000256" key="1">
    <source>
        <dbReference type="ARBA" id="ARBA00004651"/>
    </source>
</evidence>
<evidence type="ECO:0000313" key="10">
    <source>
        <dbReference type="EMBL" id="KMW16789.1"/>
    </source>
</evidence>
<dbReference type="Proteomes" id="UP000037392">
    <property type="component" value="Unassembled WGS sequence"/>
</dbReference>
<reference evidence="10 11" key="1">
    <citation type="submission" date="2011-04" db="EMBL/GenBank/DDBJ databases">
        <title>The Genome Sequence of Clostridium citroniae WAL-19142.</title>
        <authorList>
            <consortium name="The Broad Institute Genome Sequencing Platform"/>
            <person name="Earl A."/>
            <person name="Ward D."/>
            <person name="Feldgarden M."/>
            <person name="Gevers D."/>
            <person name="Warren Y.A."/>
            <person name="Tyrrell K.L."/>
            <person name="Citron D.M."/>
            <person name="Goldstein E.J."/>
            <person name="Daigneault M."/>
            <person name="Allen-Vercoe E."/>
            <person name="Young S.K."/>
            <person name="Zeng Q."/>
            <person name="Gargeya S."/>
            <person name="Fitzgerald M."/>
            <person name="Haas B."/>
            <person name="Abouelleil A."/>
            <person name="Alvarado L."/>
            <person name="Arachchi H.M."/>
            <person name="Berlin A."/>
            <person name="Brown A."/>
            <person name="Chapman S.B."/>
            <person name="Chen Z."/>
            <person name="Dunbar C."/>
            <person name="Freedman E."/>
            <person name="Gearin G."/>
            <person name="Gellesch M."/>
            <person name="Goldberg J."/>
            <person name="Griggs A."/>
            <person name="Gujja S."/>
            <person name="Heilman E.R."/>
            <person name="Heiman D."/>
            <person name="Howarth C."/>
            <person name="Larson L."/>
            <person name="Lui A."/>
            <person name="MacDonald P.J."/>
            <person name="Mehta T."/>
            <person name="Montmayeur A."/>
            <person name="Murphy C."/>
            <person name="Neiman D."/>
            <person name="Pearson M."/>
            <person name="Priest M."/>
            <person name="Roberts A."/>
            <person name="Saif S."/>
            <person name="Shea T."/>
            <person name="Shenoy N."/>
            <person name="Sisk P."/>
            <person name="Stolte C."/>
            <person name="Sykes S."/>
            <person name="White J."/>
            <person name="Yandava C."/>
            <person name="Wortman J."/>
            <person name="Nusbaum C."/>
            <person name="Birren B."/>
        </authorList>
    </citation>
    <scope>NUCLEOTIDE SEQUENCE [LARGE SCALE GENOMIC DNA]</scope>
    <source>
        <strain evidence="10 11">WAL-19142</strain>
    </source>
</reference>
<feature type="transmembrane region" description="Helical" evidence="9">
    <location>
        <begin position="91"/>
        <end position="112"/>
    </location>
</feature>
<comment type="subcellular location">
    <subcellularLocation>
        <location evidence="1 9">Cell membrane</location>
        <topology evidence="1 9">Multi-pass membrane protein</topology>
    </subcellularLocation>
</comment>
<comment type="pathway">
    <text evidence="2 9">Cofactor biosynthesis; adenosylcobalamin biosynthesis.</text>
</comment>
<dbReference type="AlphaFoldDB" id="A0A0J9BX26"/>